<evidence type="ECO:0000313" key="3">
    <source>
        <dbReference type="Proteomes" id="UP001200557"/>
    </source>
</evidence>
<dbReference type="RefSeq" id="WP_235226813.1">
    <property type="nucleotide sequence ID" value="NZ_JAKGAQ010000004.1"/>
</dbReference>
<dbReference type="Proteomes" id="UP001200557">
    <property type="component" value="Unassembled WGS sequence"/>
</dbReference>
<evidence type="ECO:0000313" key="2">
    <source>
        <dbReference type="EMBL" id="MCF2872488.1"/>
    </source>
</evidence>
<name>A0ABS9CZ97_9RHOB</name>
<organism evidence="2 3">
    <name type="scientific">Octadecabacter dasysiphoniae</name>
    <dbReference type="NCBI Taxonomy" id="2909341"/>
    <lineage>
        <taxon>Bacteria</taxon>
        <taxon>Pseudomonadati</taxon>
        <taxon>Pseudomonadota</taxon>
        <taxon>Alphaproteobacteria</taxon>
        <taxon>Rhodobacterales</taxon>
        <taxon>Roseobacteraceae</taxon>
        <taxon>Octadecabacter</taxon>
    </lineage>
</organism>
<evidence type="ECO:0008006" key="4">
    <source>
        <dbReference type="Google" id="ProtNLM"/>
    </source>
</evidence>
<dbReference type="EMBL" id="JAKGAQ010000004">
    <property type="protein sequence ID" value="MCF2872488.1"/>
    <property type="molecule type" value="Genomic_DNA"/>
</dbReference>
<feature type="signal peptide" evidence="1">
    <location>
        <begin position="1"/>
        <end position="21"/>
    </location>
</feature>
<protein>
    <recommendedName>
        <fullName evidence="4">DUF2946 domain-containing protein</fullName>
    </recommendedName>
</protein>
<keyword evidence="3" id="KW-1185">Reference proteome</keyword>
<comment type="caution">
    <text evidence="2">The sequence shown here is derived from an EMBL/GenBank/DDBJ whole genome shotgun (WGS) entry which is preliminary data.</text>
</comment>
<evidence type="ECO:0000256" key="1">
    <source>
        <dbReference type="SAM" id="SignalP"/>
    </source>
</evidence>
<feature type="chain" id="PRO_5046978130" description="DUF2946 domain-containing protein" evidence="1">
    <location>
        <begin position="22"/>
        <end position="117"/>
    </location>
</feature>
<gene>
    <name evidence="2" type="ORF">L0664_15540</name>
</gene>
<sequence length="117" mass="12117">MTRMFTLALALLIAVTSQQMATARAMMVDASGQVVLCTGDGTITVTLDAMGNLVEGSDETAHFCPDCALTFADVPRAVGLADGAVVHIQTLLQLPVAALETPVIPTPVHARGPPEFA</sequence>
<keyword evidence="1" id="KW-0732">Signal</keyword>
<reference evidence="2 3" key="1">
    <citation type="submission" date="2022-01" db="EMBL/GenBank/DDBJ databases">
        <title>Octadecabacter sp. nov., isolated from a marine alga.</title>
        <authorList>
            <person name="Jin M.S."/>
            <person name="Kim H.M."/>
            <person name="Han D.M."/>
            <person name="Jung J.J."/>
            <person name="Jeon C.O."/>
        </authorList>
    </citation>
    <scope>NUCLEOTIDE SEQUENCE [LARGE SCALE GENOMIC DNA]</scope>
    <source>
        <strain evidence="2 3">G9-8</strain>
    </source>
</reference>
<accession>A0ABS9CZ97</accession>
<proteinExistence type="predicted"/>